<protein>
    <submittedName>
        <fullName evidence="2">Uncharacterized protein</fullName>
    </submittedName>
</protein>
<dbReference type="Pfam" id="PF02592">
    <property type="entry name" value="Vut_1"/>
    <property type="match status" value="1"/>
</dbReference>
<evidence type="ECO:0000313" key="2">
    <source>
        <dbReference type="EMBL" id="GAG69675.1"/>
    </source>
</evidence>
<feature type="transmembrane region" description="Helical" evidence="1">
    <location>
        <begin position="181"/>
        <end position="199"/>
    </location>
</feature>
<feature type="transmembrane region" description="Helical" evidence="1">
    <location>
        <begin position="40"/>
        <end position="57"/>
    </location>
</feature>
<dbReference type="HAMAP" id="MF_02088">
    <property type="entry name" value="Q_prec_transport"/>
    <property type="match status" value="1"/>
</dbReference>
<keyword evidence="1" id="KW-0812">Transmembrane</keyword>
<dbReference type="PANTHER" id="PTHR34300:SF2">
    <property type="entry name" value="QUEUOSINE PRECURSOR TRANSPORTER-RELATED"/>
    <property type="match status" value="1"/>
</dbReference>
<evidence type="ECO:0000256" key="1">
    <source>
        <dbReference type="SAM" id="Phobius"/>
    </source>
</evidence>
<feature type="non-terminal residue" evidence="2">
    <location>
        <position position="1"/>
    </location>
</feature>
<dbReference type="NCBIfam" id="TIGR00697">
    <property type="entry name" value="queuosine precursor transporter"/>
    <property type="match status" value="1"/>
</dbReference>
<feature type="transmembrane region" description="Helical" evidence="1">
    <location>
        <begin position="139"/>
        <end position="161"/>
    </location>
</feature>
<organism evidence="2">
    <name type="scientific">marine sediment metagenome</name>
    <dbReference type="NCBI Taxonomy" id="412755"/>
    <lineage>
        <taxon>unclassified sequences</taxon>
        <taxon>metagenomes</taxon>
        <taxon>ecological metagenomes</taxon>
    </lineage>
</organism>
<accession>X0ZJ61</accession>
<keyword evidence="1" id="KW-0472">Membrane</keyword>
<dbReference type="EMBL" id="BART01002896">
    <property type="protein sequence ID" value="GAG69675.1"/>
    <property type="molecule type" value="Genomic_DNA"/>
</dbReference>
<dbReference type="InterPro" id="IPR003744">
    <property type="entry name" value="YhhQ"/>
</dbReference>
<reference evidence="2" key="1">
    <citation type="journal article" date="2014" name="Front. Microbiol.">
        <title>High frequency of phylogenetically diverse reductive dehalogenase-homologous genes in deep subseafloor sedimentary metagenomes.</title>
        <authorList>
            <person name="Kawai M."/>
            <person name="Futagami T."/>
            <person name="Toyoda A."/>
            <person name="Takaki Y."/>
            <person name="Nishi S."/>
            <person name="Hori S."/>
            <person name="Arai W."/>
            <person name="Tsubouchi T."/>
            <person name="Morono Y."/>
            <person name="Uchiyama I."/>
            <person name="Ito T."/>
            <person name="Fujiyama A."/>
            <person name="Inagaki F."/>
            <person name="Takami H."/>
        </authorList>
    </citation>
    <scope>NUCLEOTIDE SEQUENCE</scope>
    <source>
        <strain evidence="2">Expedition CK06-06</strain>
    </source>
</reference>
<name>X0ZJ61_9ZZZZ</name>
<keyword evidence="1" id="KW-1133">Transmembrane helix</keyword>
<gene>
    <name evidence="2" type="ORF">S01H4_08436</name>
</gene>
<sequence>LINIAFRLNMLFKNELLWASLIIFNFGVVLFAYRFFGKLGLYAWIGIAVILANIQVLKTVELFALVATLGNIIYGTTFLATDILSEVYGKAEAKKAVFMGFFFMIGATAVMWICLQFVPHISDFAQSSLETIFAIMPRIALGSLAAYLVSQLHDVWAFAFWKRIFSKPHQLWIRNNLSTMVSQLIDSIIFCTVALLGLYEMNVWFQILLTTYILKLIVAALDTPFVYIARKIYFKYYKDKDKTAVI</sequence>
<dbReference type="AlphaFoldDB" id="X0ZJ61"/>
<proteinExistence type="inferred from homology"/>
<feature type="transmembrane region" description="Helical" evidence="1">
    <location>
        <begin position="96"/>
        <end position="119"/>
    </location>
</feature>
<dbReference type="PANTHER" id="PTHR34300">
    <property type="entry name" value="QUEUOSINE PRECURSOR TRANSPORTER-RELATED"/>
    <property type="match status" value="1"/>
</dbReference>
<comment type="caution">
    <text evidence="2">The sequence shown here is derived from an EMBL/GenBank/DDBJ whole genome shotgun (WGS) entry which is preliminary data.</text>
</comment>
<feature type="transmembrane region" description="Helical" evidence="1">
    <location>
        <begin position="16"/>
        <end position="33"/>
    </location>
</feature>
<feature type="transmembrane region" description="Helical" evidence="1">
    <location>
        <begin position="63"/>
        <end position="84"/>
    </location>
</feature>
<feature type="transmembrane region" description="Helical" evidence="1">
    <location>
        <begin position="205"/>
        <end position="228"/>
    </location>
</feature>